<dbReference type="InterPro" id="IPR000477">
    <property type="entry name" value="RT_dom"/>
</dbReference>
<dbReference type="EMBL" id="BAAFJT010000005">
    <property type="protein sequence ID" value="GAB0190609.1"/>
    <property type="molecule type" value="Genomic_DNA"/>
</dbReference>
<gene>
    <name evidence="2" type="ORF">GRJ2_001526200</name>
</gene>
<keyword evidence="3" id="KW-1185">Reference proteome</keyword>
<feature type="domain" description="Reverse transcriptase" evidence="1">
    <location>
        <begin position="3"/>
        <end position="86"/>
    </location>
</feature>
<evidence type="ECO:0000313" key="2">
    <source>
        <dbReference type="EMBL" id="GAB0190609.1"/>
    </source>
</evidence>
<evidence type="ECO:0000259" key="1">
    <source>
        <dbReference type="Pfam" id="PF00078"/>
    </source>
</evidence>
<dbReference type="Proteomes" id="UP001623348">
    <property type="component" value="Unassembled WGS sequence"/>
</dbReference>
<protein>
    <submittedName>
        <fullName evidence="2">cAMP-dependent protein kinase inhibitor alpha</fullName>
    </submittedName>
</protein>
<sequence length="118" mass="13179">MTSGVPQGLVLGSAQFNIFVGDMDSGIECTLSKFADDTRLCGVVDTLDGRDAIQRDLDRLERWARANLMKFNKAKCKVLHVGQRNPKHNYRLGGEWIKSSPEEKDLGVLVDEKLNMAQ</sequence>
<dbReference type="AlphaFoldDB" id="A0ABC9WZ01"/>
<accession>A0ABC9WZ01</accession>
<reference evidence="2 3" key="1">
    <citation type="submission" date="2024-06" db="EMBL/GenBank/DDBJ databases">
        <title>The draft genome of Grus japonensis, version 3.</title>
        <authorList>
            <person name="Nabeshima K."/>
            <person name="Suzuki S."/>
            <person name="Onuma M."/>
        </authorList>
    </citation>
    <scope>NUCLEOTIDE SEQUENCE [LARGE SCALE GENOMIC DNA]</scope>
    <source>
        <strain evidence="2 3">451A</strain>
    </source>
</reference>
<dbReference type="PANTHER" id="PTHR33332">
    <property type="entry name" value="REVERSE TRANSCRIPTASE DOMAIN-CONTAINING PROTEIN"/>
    <property type="match status" value="1"/>
</dbReference>
<name>A0ABC9WZ01_GRUJA</name>
<dbReference type="Pfam" id="PF00078">
    <property type="entry name" value="RVT_1"/>
    <property type="match status" value="1"/>
</dbReference>
<comment type="caution">
    <text evidence="2">The sequence shown here is derived from an EMBL/GenBank/DDBJ whole genome shotgun (WGS) entry which is preliminary data.</text>
</comment>
<proteinExistence type="predicted"/>
<dbReference type="GO" id="GO:0004860">
    <property type="term" value="F:protein kinase inhibitor activity"/>
    <property type="evidence" value="ECO:0007669"/>
    <property type="project" value="UniProtKB-KW"/>
</dbReference>
<evidence type="ECO:0000313" key="3">
    <source>
        <dbReference type="Proteomes" id="UP001623348"/>
    </source>
</evidence>
<organism evidence="2 3">
    <name type="scientific">Grus japonensis</name>
    <name type="common">Japanese crane</name>
    <name type="synonym">Red-crowned crane</name>
    <dbReference type="NCBI Taxonomy" id="30415"/>
    <lineage>
        <taxon>Eukaryota</taxon>
        <taxon>Metazoa</taxon>
        <taxon>Chordata</taxon>
        <taxon>Craniata</taxon>
        <taxon>Vertebrata</taxon>
        <taxon>Euteleostomi</taxon>
        <taxon>Archelosauria</taxon>
        <taxon>Archosauria</taxon>
        <taxon>Dinosauria</taxon>
        <taxon>Saurischia</taxon>
        <taxon>Theropoda</taxon>
        <taxon>Coelurosauria</taxon>
        <taxon>Aves</taxon>
        <taxon>Neognathae</taxon>
        <taxon>Neoaves</taxon>
        <taxon>Gruiformes</taxon>
        <taxon>Gruidae</taxon>
        <taxon>Grus</taxon>
    </lineage>
</organism>
<keyword evidence="2" id="KW-0649">Protein kinase inhibitor</keyword>